<dbReference type="Gene3D" id="2.60.120.1540">
    <property type="match status" value="1"/>
</dbReference>
<dbReference type="InterPro" id="IPR009048">
    <property type="entry name" value="A-macroglobulin_rcpt-bd"/>
</dbReference>
<dbReference type="Pfam" id="PF07678">
    <property type="entry name" value="TED_complement"/>
    <property type="match status" value="1"/>
</dbReference>
<gene>
    <name evidence="6" type="ORF">RUM44_005714</name>
</gene>
<dbReference type="InterPro" id="IPR013783">
    <property type="entry name" value="Ig-like_fold"/>
</dbReference>
<proteinExistence type="predicted"/>
<reference evidence="6 7" key="1">
    <citation type="submission" date="2023-09" db="EMBL/GenBank/DDBJ databases">
        <title>Genomes of two closely related lineages of the louse Polyplax serrata with different host specificities.</title>
        <authorList>
            <person name="Martinu J."/>
            <person name="Tarabai H."/>
            <person name="Stefka J."/>
            <person name="Hypsa V."/>
        </authorList>
    </citation>
    <scope>NUCLEOTIDE SEQUENCE [LARGE SCALE GENOMIC DNA]</scope>
    <source>
        <strain evidence="6">98ZLc_SE</strain>
    </source>
</reference>
<evidence type="ECO:0000313" key="6">
    <source>
        <dbReference type="EMBL" id="KAK6630158.1"/>
    </source>
</evidence>
<dbReference type="Pfam" id="PF01835">
    <property type="entry name" value="MG2"/>
    <property type="match status" value="1"/>
</dbReference>
<dbReference type="Gene3D" id="6.20.50.160">
    <property type="match status" value="1"/>
</dbReference>
<evidence type="ECO:0000259" key="3">
    <source>
        <dbReference type="SMART" id="SM01359"/>
    </source>
</evidence>
<dbReference type="Gene3D" id="1.50.10.20">
    <property type="match status" value="1"/>
</dbReference>
<dbReference type="EMBL" id="JAWJWF010000009">
    <property type="protein sequence ID" value="KAK6630158.1"/>
    <property type="molecule type" value="Genomic_DNA"/>
</dbReference>
<evidence type="ECO:0000259" key="4">
    <source>
        <dbReference type="SMART" id="SM01360"/>
    </source>
</evidence>
<dbReference type="PANTHER" id="PTHR11412:SF171">
    <property type="entry name" value="PREGNANCY ZONE PROTEIN-LIKE PROTEIN"/>
    <property type="match status" value="1"/>
</dbReference>
<dbReference type="Pfam" id="PF00207">
    <property type="entry name" value="A2M"/>
    <property type="match status" value="1"/>
</dbReference>
<dbReference type="Proteomes" id="UP001359485">
    <property type="component" value="Unassembled WGS sequence"/>
</dbReference>
<dbReference type="Gene3D" id="2.60.40.10">
    <property type="entry name" value="Immunoglobulins"/>
    <property type="match status" value="2"/>
</dbReference>
<sequence length="1698" mass="192511">MGSPLFLDKFFILWYLLGVTSAADSGFLFTAPRTLLAGHEENVCITFKNDSNVAQVEVKIMELKEDVEIASVVEKLTEADQGGKCFKIALPKTKLRSGRIQLIIRSKTDGDFSVNYIEQVSIQPNSDLTFIVTDKPVYNEGQTVRFRIFVLKYDLTPSDEPIDKIWIENPNGIHLVQWLNASTQNGIVNKTFQLAKEPMPGKWHIKMKKAEQDTVKQSFLVDNYILPKFSVVLKTPNQMNLTANVTICARYLFGEPVQGDVQLQYFVKCSFSYYCQEDVSSVTRNLKLGKDGCIKHEIILKSPSSFAQSVMVNASVVEDGTLIRGKALAKIEIRNSRRKNLPEFSLGTKKRKFKPGLPFRGEIILKTSVESDEKFAVCFDSNGLKSCRNLFVRKGKSNFLLLPEGVADEKNFNATIEIQNFKGSSQKENQVTKLNLLPWYSPSGSYVQLEMLAEGPLQCNQYSQFNVLYSMPESSIRFHYLIKSRGIILMAGTLDEFSSRAKPFEYEESDFPINPRDISSVKRFQIHINITSIMSPKAYLLVYHIRNDGEIVADTLSLTVGKCLPNKVKAKWTKSMTPPGSDNRLLIESSLNSLCAVSVTDKAVQLVSTPNGLGIDRVLNEFEVNHEKYHESPNNHCRADEEIGPQFPTDEMEYLSEPRQMDSRFVDSLQAFKDFGTLVITDLDLETRPCREDLEHGKRTIDTMRSSNVNVTGNEIENISMFEAEEFPVPDDPNFREFPMAQDLRIFFPESWIWDLFHVNETGSVDMNLQVPDTITEWTTDVICVNDKYGIGIDTQSTFKTYRPFFLYFAAPHSLNRREIFHLQVSLFNYETTEIPVRLTYVSTGSFISKAEESVSYCIRPKSKIVHRFTLEAVRVGEAPISVKAEMDTSFPGNCGNVVSVQRDVVTKKTLIKHEGFPVEDIKSGFICSDSPNFDHEVTWTLKVPPDVIESSITVDALISGDILGPSLKNLDHLISLPTGCGEQNMILLVPNILLLDYVLLTKSDDLELVERALKNLDLGYQRQLNYKHPEGYYSAFGEQDGRGSIWLTSFVVRYLSQAKKYIYVDGKDLNASVSWIMKQQLENGCFPMVGKIYHRNFNEKLLEEDSSKVLSAYILMSLIEAGVPQDNPVIKNTIFCLKPTEESLGTYGDLLSAYALILAGEYRDSQALMLELLKDSKRSYGMLWWESGDSIESAIEMTGYGILTLVKLGGPHFLAAASDALRWIIQYQNQNGGFVSSQDTVLALEAISKFSATLPRTGQLDQLTVRAETMGEEYSFNITDANRMLQQKVGLPTFATDIHFHSTGKGCALVQTHLKYNVRRGNPSKDLKIQLRIHSVSDVDSFAIAKFQICVRYKRAKDKINMAVLEVPMVSGYYPDRTSLYEIRTTRKGVRRWEEYEEKVNFYFEDLKNKKICVNFLVVQEVCVENSGPALIKLYDYYNTQHESSVKYNLTPQCHNGSWASTQDNVKQESKRDLRYEQSLTTPIYEVERFESFTNFDSDLATPQGVGGVPPVYALPPKPDGQGPHCAHCLQDVPDIFPRLYCSAQVAVKIFILSKHIFEFHLDLSPRLNMTTMRRPVSFTMKKECQCSILNSVGSFALLMVTPPRTFNTQRVQEIHLDDSVQLYPWGNPEKTPKFLTDAIHYYDFKLLQWSEILLLPVFKILITIFGLKHFEPPATPYNNNKGTITVMKLNQSNPDV</sequence>
<dbReference type="SMART" id="SM01360">
    <property type="entry name" value="A2M"/>
    <property type="match status" value="1"/>
</dbReference>
<dbReference type="SMART" id="SM01361">
    <property type="entry name" value="A2M_recep"/>
    <property type="match status" value="1"/>
</dbReference>
<evidence type="ECO:0000259" key="5">
    <source>
        <dbReference type="SMART" id="SM01361"/>
    </source>
</evidence>
<dbReference type="InterPro" id="IPR002890">
    <property type="entry name" value="MG2"/>
</dbReference>
<keyword evidence="7" id="KW-1185">Reference proteome</keyword>
<evidence type="ECO:0000256" key="2">
    <source>
        <dbReference type="SAM" id="SignalP"/>
    </source>
</evidence>
<dbReference type="Pfam" id="PF07703">
    <property type="entry name" value="A2M_BRD"/>
    <property type="match status" value="1"/>
</dbReference>
<feature type="chain" id="PRO_5045833076" evidence="2">
    <location>
        <begin position="23"/>
        <end position="1698"/>
    </location>
</feature>
<evidence type="ECO:0000256" key="1">
    <source>
        <dbReference type="ARBA" id="ARBA00023157"/>
    </source>
</evidence>
<dbReference type="InterPro" id="IPR008930">
    <property type="entry name" value="Terpenoid_cyclase/PrenylTrfase"/>
</dbReference>
<dbReference type="InterPro" id="IPR050473">
    <property type="entry name" value="A2M/Complement_sys"/>
</dbReference>
<dbReference type="InterPro" id="IPR011626">
    <property type="entry name" value="Alpha-macroglobulin_TED"/>
</dbReference>
<dbReference type="SMART" id="SM01359">
    <property type="entry name" value="A2M_N_2"/>
    <property type="match status" value="1"/>
</dbReference>
<dbReference type="InterPro" id="IPR011625">
    <property type="entry name" value="A2M_N_BRD"/>
</dbReference>
<dbReference type="InterPro" id="IPR036595">
    <property type="entry name" value="A-macroglobulin_rcpt-bd_sf"/>
</dbReference>
<feature type="domain" description="Alpha-2-macroglobulin bait region" evidence="3">
    <location>
        <begin position="449"/>
        <end position="607"/>
    </location>
</feature>
<dbReference type="PROSITE" id="PS00477">
    <property type="entry name" value="ALPHA_2_MACROGLOBULIN"/>
    <property type="match status" value="1"/>
</dbReference>
<dbReference type="InterPro" id="IPR001599">
    <property type="entry name" value="Macroglobln_a2"/>
</dbReference>
<dbReference type="SMART" id="SM01419">
    <property type="entry name" value="Thiol-ester_cl"/>
    <property type="match status" value="1"/>
</dbReference>
<dbReference type="PANTHER" id="PTHR11412">
    <property type="entry name" value="MACROGLOBULIN / COMPLEMENT"/>
    <property type="match status" value="1"/>
</dbReference>
<accession>A0ABR1AWB5</accession>
<comment type="caution">
    <text evidence="6">The sequence shown here is derived from an EMBL/GenBank/DDBJ whole genome shotgun (WGS) entry which is preliminary data.</text>
</comment>
<dbReference type="Pfam" id="PF07677">
    <property type="entry name" value="A2M_recep"/>
    <property type="match status" value="1"/>
</dbReference>
<feature type="domain" description="Alpha-2-macroglobulin" evidence="4">
    <location>
        <begin position="751"/>
        <end position="841"/>
    </location>
</feature>
<dbReference type="Pfam" id="PF17791">
    <property type="entry name" value="MG3"/>
    <property type="match status" value="1"/>
</dbReference>
<dbReference type="Gene3D" id="2.20.130.20">
    <property type="match status" value="1"/>
</dbReference>
<protein>
    <submittedName>
        <fullName evidence="6">Uncharacterized protein</fullName>
    </submittedName>
</protein>
<dbReference type="Gene3D" id="2.60.40.1940">
    <property type="match status" value="1"/>
</dbReference>
<dbReference type="SUPFAM" id="SSF49410">
    <property type="entry name" value="Alpha-macroglobulin receptor domain"/>
    <property type="match status" value="1"/>
</dbReference>
<organism evidence="6 7">
    <name type="scientific">Polyplax serrata</name>
    <name type="common">Common mouse louse</name>
    <dbReference type="NCBI Taxonomy" id="468196"/>
    <lineage>
        <taxon>Eukaryota</taxon>
        <taxon>Metazoa</taxon>
        <taxon>Ecdysozoa</taxon>
        <taxon>Arthropoda</taxon>
        <taxon>Hexapoda</taxon>
        <taxon>Insecta</taxon>
        <taxon>Pterygota</taxon>
        <taxon>Neoptera</taxon>
        <taxon>Paraneoptera</taxon>
        <taxon>Psocodea</taxon>
        <taxon>Troctomorpha</taxon>
        <taxon>Phthiraptera</taxon>
        <taxon>Anoplura</taxon>
        <taxon>Polyplacidae</taxon>
        <taxon>Polyplax</taxon>
    </lineage>
</organism>
<feature type="signal peptide" evidence="2">
    <location>
        <begin position="1"/>
        <end position="22"/>
    </location>
</feature>
<feature type="domain" description="Alpha-macroglobulin receptor-binding" evidence="5">
    <location>
        <begin position="1361"/>
        <end position="1449"/>
    </location>
</feature>
<dbReference type="Gene3D" id="2.60.40.1930">
    <property type="match status" value="3"/>
</dbReference>
<dbReference type="SUPFAM" id="SSF48239">
    <property type="entry name" value="Terpenoid cyclases/Protein prenyltransferases"/>
    <property type="match status" value="1"/>
</dbReference>
<dbReference type="InterPro" id="IPR041555">
    <property type="entry name" value="MG3"/>
</dbReference>
<dbReference type="Gene3D" id="2.60.40.690">
    <property type="entry name" value="Alpha-macroglobulin, receptor-binding domain"/>
    <property type="match status" value="1"/>
</dbReference>
<dbReference type="InterPro" id="IPR047565">
    <property type="entry name" value="Alpha-macroglob_thiol-ester_cl"/>
</dbReference>
<keyword evidence="2" id="KW-0732">Signal</keyword>
<evidence type="ECO:0000313" key="7">
    <source>
        <dbReference type="Proteomes" id="UP001359485"/>
    </source>
</evidence>
<dbReference type="InterPro" id="IPR019742">
    <property type="entry name" value="MacrogloblnA2_CS"/>
</dbReference>
<name>A0ABR1AWB5_POLSC</name>
<keyword evidence="1" id="KW-1015">Disulfide bond</keyword>